<feature type="transmembrane region" description="Helical" evidence="1">
    <location>
        <begin position="49"/>
        <end position="67"/>
    </location>
</feature>
<keyword evidence="2" id="KW-0614">Plasmid</keyword>
<name>M1UWJ1_9CORY</name>
<feature type="transmembrane region" description="Helical" evidence="1">
    <location>
        <begin position="22"/>
        <end position="43"/>
    </location>
</feature>
<dbReference type="Proteomes" id="UP000011760">
    <property type="component" value="Plasmid pCC2"/>
</dbReference>
<dbReference type="EMBL" id="CP004356">
    <property type="protein sequence ID" value="AGG68057.1"/>
    <property type="molecule type" value="Genomic_DNA"/>
</dbReference>
<accession>M1UWJ1</accession>
<evidence type="ECO:0000256" key="1">
    <source>
        <dbReference type="SAM" id="Phobius"/>
    </source>
</evidence>
<gene>
    <name evidence="2" type="ORF">H924_13340</name>
</gene>
<keyword evidence="3" id="KW-1185">Reference proteome</keyword>
<evidence type="ECO:0000313" key="2">
    <source>
        <dbReference type="EMBL" id="AGG68057.1"/>
    </source>
</evidence>
<dbReference type="KEGG" id="ccn:H924_13340"/>
<protein>
    <submittedName>
        <fullName evidence="2">Uncharacterized protein</fullName>
    </submittedName>
</protein>
<dbReference type="AlphaFoldDB" id="M1UWJ1"/>
<dbReference type="HOGENOM" id="CLU_2664837_0_0_11"/>
<keyword evidence="1" id="KW-0812">Transmembrane</keyword>
<dbReference type="eggNOG" id="ENOG5031MZA">
    <property type="taxonomic scope" value="Bacteria"/>
</dbReference>
<organism evidence="2 3">
    <name type="scientific">Corynebacterium callunae DSM 20147</name>
    <dbReference type="NCBI Taxonomy" id="1121353"/>
    <lineage>
        <taxon>Bacteria</taxon>
        <taxon>Bacillati</taxon>
        <taxon>Actinomycetota</taxon>
        <taxon>Actinomycetes</taxon>
        <taxon>Mycobacteriales</taxon>
        <taxon>Corynebacteriaceae</taxon>
        <taxon>Corynebacterium</taxon>
    </lineage>
</organism>
<geneLocation type="plasmid" evidence="2 3">
    <name>pCC2</name>
</geneLocation>
<keyword evidence="1" id="KW-1133">Transmembrane helix</keyword>
<keyword evidence="1" id="KW-0472">Membrane</keyword>
<reference evidence="2 3" key="1">
    <citation type="submission" date="2013-02" db="EMBL/GenBank/DDBJ databases">
        <title>The complete genome sequence of Corynebacterium callunae DSM 20147.</title>
        <authorList>
            <person name="Ruckert C."/>
            <person name="Albersmeier A."/>
            <person name="Kalinowski J."/>
        </authorList>
    </citation>
    <scope>NUCLEOTIDE SEQUENCE [LARGE SCALE GENOMIC DNA]</scope>
    <source>
        <strain evidence="2 3">DSM 20147</strain>
        <plasmid evidence="2 3">pCC2</plasmid>
    </source>
</reference>
<proteinExistence type="predicted"/>
<evidence type="ECO:0000313" key="3">
    <source>
        <dbReference type="Proteomes" id="UP000011760"/>
    </source>
</evidence>
<sequence>MSKEKYINEESKSGETNTYSRGLFKFGIFLTITGALLLALRLLLGEHSVLGIVSNLLIIVSGAYIAWKPFLNYRK</sequence>